<dbReference type="RefSeq" id="WP_213671446.1">
    <property type="nucleotide sequence ID" value="NZ_JAHCDA010000003.1"/>
</dbReference>
<protein>
    <recommendedName>
        <fullName evidence="3">Asp/Glu racemase</fullName>
    </recommendedName>
</protein>
<accession>A0ABS5QGF5</accession>
<reference evidence="1 2" key="1">
    <citation type="submission" date="2021-05" db="EMBL/GenBank/DDBJ databases">
        <title>Roseococcus sp. XZZS9, whole genome shotgun sequencing project.</title>
        <authorList>
            <person name="Zhao G."/>
            <person name="Shen L."/>
        </authorList>
    </citation>
    <scope>NUCLEOTIDE SEQUENCE [LARGE SCALE GENOMIC DNA]</scope>
    <source>
        <strain evidence="1 2">XZZS9</strain>
    </source>
</reference>
<organism evidence="1 2">
    <name type="scientific">Roseococcus pinisoli</name>
    <dbReference type="NCBI Taxonomy" id="2835040"/>
    <lineage>
        <taxon>Bacteria</taxon>
        <taxon>Pseudomonadati</taxon>
        <taxon>Pseudomonadota</taxon>
        <taxon>Alphaproteobacteria</taxon>
        <taxon>Acetobacterales</taxon>
        <taxon>Roseomonadaceae</taxon>
        <taxon>Roseococcus</taxon>
    </lineage>
</organism>
<name>A0ABS5QGF5_9PROT</name>
<sequence length="209" mass="21422">MALTIACLHTAESNASLFDTAAAALPGGALRLTHKIRADLLREPTPEVLAEAASLLRDLAWHADVVLLTCSTIGAAAGQVRDAPKPVLRADGALAEAATRAGGTVHVLYTAPTTRETTRHLFEAAAKSRGASVVMHMVHGAWGLFQAGETRAYLGRIADAAAGLEGRVVLAQSSMAPAAALMADHPPLTVPGIGVMAAARAAVQARKTG</sequence>
<dbReference type="Proteomes" id="UP000766336">
    <property type="component" value="Unassembled WGS sequence"/>
</dbReference>
<evidence type="ECO:0008006" key="3">
    <source>
        <dbReference type="Google" id="ProtNLM"/>
    </source>
</evidence>
<proteinExistence type="predicted"/>
<evidence type="ECO:0000313" key="1">
    <source>
        <dbReference type="EMBL" id="MBS7812760.1"/>
    </source>
</evidence>
<gene>
    <name evidence="1" type="ORF">KHU32_17545</name>
</gene>
<keyword evidence="2" id="KW-1185">Reference proteome</keyword>
<dbReference type="EMBL" id="JAHCDA010000003">
    <property type="protein sequence ID" value="MBS7812760.1"/>
    <property type="molecule type" value="Genomic_DNA"/>
</dbReference>
<evidence type="ECO:0000313" key="2">
    <source>
        <dbReference type="Proteomes" id="UP000766336"/>
    </source>
</evidence>
<comment type="caution">
    <text evidence="1">The sequence shown here is derived from an EMBL/GenBank/DDBJ whole genome shotgun (WGS) entry which is preliminary data.</text>
</comment>